<evidence type="ECO:0000313" key="3">
    <source>
        <dbReference type="Proteomes" id="UP001144157"/>
    </source>
</evidence>
<gene>
    <name evidence="2" type="ORF">AtubIFM56815_008606</name>
</gene>
<reference evidence="2" key="1">
    <citation type="submission" date="2022-07" db="EMBL/GenBank/DDBJ databases">
        <title>Taxonomy of Aspergillus series Nigri: significant species reduction supported by multi-species coalescent approaches.</title>
        <authorList>
            <person name="Bian C."/>
            <person name="Kusuya Y."/>
            <person name="Sklenar F."/>
            <person name="D'hooge E."/>
            <person name="Yaguchi T."/>
            <person name="Takahashi H."/>
            <person name="Hubka V."/>
        </authorList>
    </citation>
    <scope>NUCLEOTIDE SEQUENCE</scope>
    <source>
        <strain evidence="2">IFM 56815</strain>
    </source>
</reference>
<dbReference type="AlphaFoldDB" id="A0A9W6AM61"/>
<dbReference type="EMBL" id="BRPE01000005">
    <property type="protein sequence ID" value="GLA84393.1"/>
    <property type="molecule type" value="Genomic_DNA"/>
</dbReference>
<feature type="compositionally biased region" description="Acidic residues" evidence="1">
    <location>
        <begin position="100"/>
        <end position="127"/>
    </location>
</feature>
<accession>A0A9W6AM61</accession>
<feature type="region of interest" description="Disordered" evidence="1">
    <location>
        <begin position="56"/>
        <end position="131"/>
    </location>
</feature>
<feature type="region of interest" description="Disordered" evidence="1">
    <location>
        <begin position="1"/>
        <end position="36"/>
    </location>
</feature>
<comment type="caution">
    <text evidence="2">The sequence shown here is derived from an EMBL/GenBank/DDBJ whole genome shotgun (WGS) entry which is preliminary data.</text>
</comment>
<proteinExistence type="predicted"/>
<sequence length="201" mass="22737">MHANEWASGSSQHGGSEAKRRSGYVPPYMRLRITPDVRRQLDDEWILLKEKLFGSSEGTAELSDDPKEEDKADDEASPDNLSNNMPSAESSSDPRLSEESSYDVECSDDERSDDGLLDNESFNDESSNDSSFQNPGFWQYICDICSMVWDGIKTGFQKVFDSIKSACSWLWDILSETGSWVKEHVDNFLSTITQIFMDSNR</sequence>
<organism evidence="2 3">
    <name type="scientific">Aspergillus tubingensis</name>
    <dbReference type="NCBI Taxonomy" id="5068"/>
    <lineage>
        <taxon>Eukaryota</taxon>
        <taxon>Fungi</taxon>
        <taxon>Dikarya</taxon>
        <taxon>Ascomycota</taxon>
        <taxon>Pezizomycotina</taxon>
        <taxon>Eurotiomycetes</taxon>
        <taxon>Eurotiomycetidae</taxon>
        <taxon>Eurotiales</taxon>
        <taxon>Aspergillaceae</taxon>
        <taxon>Aspergillus</taxon>
        <taxon>Aspergillus subgen. Circumdati</taxon>
    </lineage>
</organism>
<name>A0A9W6AM61_ASPTU</name>
<dbReference type="Proteomes" id="UP001144157">
    <property type="component" value="Unassembled WGS sequence"/>
</dbReference>
<evidence type="ECO:0000256" key="1">
    <source>
        <dbReference type="SAM" id="MobiDB-lite"/>
    </source>
</evidence>
<evidence type="ECO:0000313" key="2">
    <source>
        <dbReference type="EMBL" id="GLA84393.1"/>
    </source>
</evidence>
<protein>
    <submittedName>
        <fullName evidence="2">Uncharacterized protein</fullName>
    </submittedName>
</protein>